<geneLocation type="plasmid" evidence="3">
    <name>pkf715a dna</name>
</geneLocation>
<dbReference type="SUPFAM" id="SSF54523">
    <property type="entry name" value="Pili subunits"/>
    <property type="match status" value="1"/>
</dbReference>
<proteinExistence type="predicted"/>
<evidence type="ECO:0000256" key="1">
    <source>
        <dbReference type="SAM" id="Phobius"/>
    </source>
</evidence>
<keyword evidence="2" id="KW-0614">Plasmid</keyword>
<protein>
    <submittedName>
        <fullName evidence="2">Putative transmembrane pilus-related protein</fullName>
    </submittedName>
</protein>
<keyword evidence="1" id="KW-0472">Membrane</keyword>
<gene>
    <name evidence="2" type="ORF">KF715C_pA4870</name>
</gene>
<dbReference type="AlphaFoldDB" id="A0A1L7NNH8"/>
<accession>A0A1L7NNH8</accession>
<dbReference type="NCBIfam" id="TIGR02532">
    <property type="entry name" value="IV_pilin_GFxxxE"/>
    <property type="match status" value="1"/>
</dbReference>
<dbReference type="EMBL" id="AP015030">
    <property type="protein sequence ID" value="BAW26992.1"/>
    <property type="molecule type" value="Genomic_DNA"/>
</dbReference>
<name>A0A1L7NNH8_PSEPU</name>
<sequence>MRVRQAGFTAIEMVVVLAIIAIILAFMLPVIAEPIDQAKIKGAVSQAKEIVAACNVARVSPASTSRNSTTLVVTSTYGPTYSSWTNVSVLKGKLSSNYVIPDENPFGNPYYFKMTDKSCSVAVELDWKVDGWEGYDLETVGTRSRIIVATPARSTAGPAWVQHQKRLLTGESIR</sequence>
<dbReference type="InterPro" id="IPR045584">
    <property type="entry name" value="Pilin-like"/>
</dbReference>
<reference evidence="2 3" key="1">
    <citation type="submission" date="2015-11" db="EMBL/GenBank/DDBJ databases">
        <title>Complete genome sequencing of a biphenyl-degrading bacterium, Pseudomonas putida KF715 (=NBRC110667).</title>
        <authorList>
            <person name="Suenaga H."/>
            <person name="Fujihara N."/>
            <person name="Watanabe T."/>
            <person name="Hirose J."/>
            <person name="Kimura N."/>
            <person name="Yamazoe A."/>
            <person name="Hosoyama A."/>
            <person name="Shimodaira J."/>
            <person name="Furukawa K."/>
        </authorList>
    </citation>
    <scope>NUCLEOTIDE SEQUENCE [LARGE SCALE GENOMIC DNA]</scope>
    <source>
        <strain evidence="2 3">KF715</strain>
        <plasmid evidence="3">Plasmid pkf715a dna</plasmid>
    </source>
</reference>
<keyword evidence="1" id="KW-1133">Transmembrane helix</keyword>
<dbReference type="RefSeq" id="WP_073937669.1">
    <property type="nucleotide sequence ID" value="NZ_AP015030.1"/>
</dbReference>
<dbReference type="Gene3D" id="3.30.700.10">
    <property type="entry name" value="Glycoprotein, Type 4 Pilin"/>
    <property type="match status" value="1"/>
</dbReference>
<dbReference type="Proteomes" id="UP000218731">
    <property type="component" value="Plasmid pKF715A"/>
</dbReference>
<dbReference type="InterPro" id="IPR012902">
    <property type="entry name" value="N_methyl_site"/>
</dbReference>
<feature type="transmembrane region" description="Helical" evidence="1">
    <location>
        <begin position="6"/>
        <end position="31"/>
    </location>
</feature>
<dbReference type="Pfam" id="PF07963">
    <property type="entry name" value="N_methyl"/>
    <property type="match status" value="1"/>
</dbReference>
<keyword evidence="1 2" id="KW-0812">Transmembrane</keyword>
<evidence type="ECO:0000313" key="3">
    <source>
        <dbReference type="Proteomes" id="UP000218731"/>
    </source>
</evidence>
<organism evidence="2 3">
    <name type="scientific">Pseudomonas putida</name>
    <name type="common">Arthrobacter siderocapsulatus</name>
    <dbReference type="NCBI Taxonomy" id="303"/>
    <lineage>
        <taxon>Bacteria</taxon>
        <taxon>Pseudomonadati</taxon>
        <taxon>Pseudomonadota</taxon>
        <taxon>Gammaproteobacteria</taxon>
        <taxon>Pseudomonadales</taxon>
        <taxon>Pseudomonadaceae</taxon>
        <taxon>Pseudomonas</taxon>
    </lineage>
</organism>
<evidence type="ECO:0000313" key="2">
    <source>
        <dbReference type="EMBL" id="BAW26992.1"/>
    </source>
</evidence>